<feature type="region of interest" description="Disordered" evidence="1">
    <location>
        <begin position="207"/>
        <end position="361"/>
    </location>
</feature>
<reference evidence="2 3" key="1">
    <citation type="journal article" date="2013" name="Front. Plant Sci.">
        <title>The Reference Genome of the Halophytic Plant Eutrema salsugineum.</title>
        <authorList>
            <person name="Yang R."/>
            <person name="Jarvis D.E."/>
            <person name="Chen H."/>
            <person name="Beilstein M.A."/>
            <person name="Grimwood J."/>
            <person name="Jenkins J."/>
            <person name="Shu S."/>
            <person name="Prochnik S."/>
            <person name="Xin M."/>
            <person name="Ma C."/>
            <person name="Schmutz J."/>
            <person name="Wing R.A."/>
            <person name="Mitchell-Olds T."/>
            <person name="Schumaker K.S."/>
            <person name="Wang X."/>
        </authorList>
    </citation>
    <scope>NUCLEOTIDE SEQUENCE [LARGE SCALE GENOMIC DNA]</scope>
</reference>
<feature type="compositionally biased region" description="Polar residues" evidence="1">
    <location>
        <begin position="347"/>
        <end position="361"/>
    </location>
</feature>
<dbReference type="AlphaFoldDB" id="V4KLT1"/>
<feature type="compositionally biased region" description="Basic residues" evidence="1">
    <location>
        <begin position="165"/>
        <end position="180"/>
    </location>
</feature>
<dbReference type="InterPro" id="IPR053098">
    <property type="entry name" value="Petuviruses_polyprotein"/>
</dbReference>
<organism evidence="2 3">
    <name type="scientific">Eutrema salsugineum</name>
    <name type="common">Saltwater cress</name>
    <name type="synonym">Sisymbrium salsugineum</name>
    <dbReference type="NCBI Taxonomy" id="72664"/>
    <lineage>
        <taxon>Eukaryota</taxon>
        <taxon>Viridiplantae</taxon>
        <taxon>Streptophyta</taxon>
        <taxon>Embryophyta</taxon>
        <taxon>Tracheophyta</taxon>
        <taxon>Spermatophyta</taxon>
        <taxon>Magnoliopsida</taxon>
        <taxon>eudicotyledons</taxon>
        <taxon>Gunneridae</taxon>
        <taxon>Pentapetalae</taxon>
        <taxon>rosids</taxon>
        <taxon>malvids</taxon>
        <taxon>Brassicales</taxon>
        <taxon>Brassicaceae</taxon>
        <taxon>Eutremeae</taxon>
        <taxon>Eutrema</taxon>
    </lineage>
</organism>
<proteinExistence type="predicted"/>
<dbReference type="Proteomes" id="UP000030689">
    <property type="component" value="Unassembled WGS sequence"/>
</dbReference>
<evidence type="ECO:0000256" key="1">
    <source>
        <dbReference type="SAM" id="MobiDB-lite"/>
    </source>
</evidence>
<dbReference type="KEGG" id="eus:EUTSA_v10012392mg"/>
<sequence length="361" mass="41092">MWESTFIQITNKYATNHRRSPSWQHICSNTPPSDGLESQHSPSCIHIPKQIPREELVKLLPESWVTNYEKLHESSRKDGPIEISFKQKDGEKPRPPAFCTEINAISPAEEVQPLRQYFPGVPINKFNAAGDPIYAFLDETGHKFSDVCDCDYCLMRSSVEEEKPRRRKKKSSQQILKKRYKSGDPEFAITQTQPLSFSHDPSIFGSSSFLPTRIKEQRPAKKKHPTVPKETPKISAPENTKTTSPEKMVEQTKPPKQQRSAKSLMTLQESSDEEFIIPNFMMAEPTVEEEDMESDGGNISEDRREPQRPPTPPDWNPRSHTDSHSGFSFDNVPHQNGETKSTRCMHGSSNNSSTQELLSLQ</sequence>
<accession>V4KLT1</accession>
<feature type="region of interest" description="Disordered" evidence="1">
    <location>
        <begin position="159"/>
        <end position="185"/>
    </location>
</feature>
<evidence type="ECO:0000313" key="3">
    <source>
        <dbReference type="Proteomes" id="UP000030689"/>
    </source>
</evidence>
<dbReference type="Gramene" id="ESQ30887">
    <property type="protein sequence ID" value="ESQ30887"/>
    <property type="gene ID" value="EUTSA_v10012392mg"/>
</dbReference>
<feature type="compositionally biased region" description="Polar residues" evidence="1">
    <location>
        <begin position="254"/>
        <end position="269"/>
    </location>
</feature>
<gene>
    <name evidence="2" type="ORF">EUTSA_v10012392mg</name>
</gene>
<protein>
    <submittedName>
        <fullName evidence="2">Uncharacterized protein</fullName>
    </submittedName>
</protein>
<keyword evidence="3" id="KW-1185">Reference proteome</keyword>
<name>V4KLT1_EUTSA</name>
<feature type="compositionally biased region" description="Polar residues" evidence="1">
    <location>
        <begin position="324"/>
        <end position="339"/>
    </location>
</feature>
<dbReference type="PANTHER" id="PTHR48435">
    <property type="entry name" value="POLYPROTEIN"/>
    <property type="match status" value="1"/>
</dbReference>
<dbReference type="EMBL" id="KI517809">
    <property type="protein sequence ID" value="ESQ30887.1"/>
    <property type="molecule type" value="Genomic_DNA"/>
</dbReference>
<dbReference type="PANTHER" id="PTHR48435:SF1">
    <property type="entry name" value="POLYPROTEIN"/>
    <property type="match status" value="1"/>
</dbReference>
<evidence type="ECO:0000313" key="2">
    <source>
        <dbReference type="EMBL" id="ESQ30887.1"/>
    </source>
</evidence>